<evidence type="ECO:0000313" key="1">
    <source>
        <dbReference type="EMBL" id="GBM47832.1"/>
    </source>
</evidence>
<sequence length="108" mass="12103">MKGNNDTVDEKVGNVILIEESEDEDFGSFNSLTTTLFSSPFNDKHLIVRHRPNRHYKVKQEKEAAKMKEVIYLESPMVDFSTNQLVLIDNVGAVANLGFASGEEGLRS</sequence>
<dbReference type="AlphaFoldDB" id="A0A4Y2G1Z4"/>
<dbReference type="Proteomes" id="UP000499080">
    <property type="component" value="Unassembled WGS sequence"/>
</dbReference>
<accession>A0A4Y2G1Z4</accession>
<dbReference type="EMBL" id="BGPR01001194">
    <property type="protein sequence ID" value="GBM47832.1"/>
    <property type="molecule type" value="Genomic_DNA"/>
</dbReference>
<organism evidence="1 2">
    <name type="scientific">Araneus ventricosus</name>
    <name type="common">Orbweaver spider</name>
    <name type="synonym">Epeira ventricosa</name>
    <dbReference type="NCBI Taxonomy" id="182803"/>
    <lineage>
        <taxon>Eukaryota</taxon>
        <taxon>Metazoa</taxon>
        <taxon>Ecdysozoa</taxon>
        <taxon>Arthropoda</taxon>
        <taxon>Chelicerata</taxon>
        <taxon>Arachnida</taxon>
        <taxon>Araneae</taxon>
        <taxon>Araneomorphae</taxon>
        <taxon>Entelegynae</taxon>
        <taxon>Araneoidea</taxon>
        <taxon>Araneidae</taxon>
        <taxon>Araneus</taxon>
    </lineage>
</organism>
<protein>
    <submittedName>
        <fullName evidence="1">Uncharacterized protein</fullName>
    </submittedName>
</protein>
<proteinExistence type="predicted"/>
<reference evidence="1 2" key="1">
    <citation type="journal article" date="2019" name="Sci. Rep.">
        <title>Orb-weaving spider Araneus ventricosus genome elucidates the spidroin gene catalogue.</title>
        <authorList>
            <person name="Kono N."/>
            <person name="Nakamura H."/>
            <person name="Ohtoshi R."/>
            <person name="Moran D.A.P."/>
            <person name="Shinohara A."/>
            <person name="Yoshida Y."/>
            <person name="Fujiwara M."/>
            <person name="Mori M."/>
            <person name="Tomita M."/>
            <person name="Arakawa K."/>
        </authorList>
    </citation>
    <scope>NUCLEOTIDE SEQUENCE [LARGE SCALE GENOMIC DNA]</scope>
</reference>
<gene>
    <name evidence="1" type="ORF">AVEN_5209_1</name>
</gene>
<keyword evidence="2" id="KW-1185">Reference proteome</keyword>
<evidence type="ECO:0000313" key="2">
    <source>
        <dbReference type="Proteomes" id="UP000499080"/>
    </source>
</evidence>
<comment type="caution">
    <text evidence="1">The sequence shown here is derived from an EMBL/GenBank/DDBJ whole genome shotgun (WGS) entry which is preliminary data.</text>
</comment>
<name>A0A4Y2G1Z4_ARAVE</name>